<gene>
    <name evidence="2" type="ORF">C7M84_023078</name>
</gene>
<organism evidence="2 3">
    <name type="scientific">Penaeus vannamei</name>
    <name type="common">Whiteleg shrimp</name>
    <name type="synonym">Litopenaeus vannamei</name>
    <dbReference type="NCBI Taxonomy" id="6689"/>
    <lineage>
        <taxon>Eukaryota</taxon>
        <taxon>Metazoa</taxon>
        <taxon>Ecdysozoa</taxon>
        <taxon>Arthropoda</taxon>
        <taxon>Crustacea</taxon>
        <taxon>Multicrustacea</taxon>
        <taxon>Malacostraca</taxon>
        <taxon>Eumalacostraca</taxon>
        <taxon>Eucarida</taxon>
        <taxon>Decapoda</taxon>
        <taxon>Dendrobranchiata</taxon>
        <taxon>Penaeoidea</taxon>
        <taxon>Penaeidae</taxon>
        <taxon>Penaeus</taxon>
    </lineage>
</organism>
<evidence type="ECO:0000313" key="2">
    <source>
        <dbReference type="EMBL" id="ROT83738.1"/>
    </source>
</evidence>
<keyword evidence="3" id="KW-1185">Reference proteome</keyword>
<protein>
    <submittedName>
        <fullName evidence="2">Uncharacterized protein</fullName>
    </submittedName>
</protein>
<reference evidence="2 3" key="1">
    <citation type="submission" date="2018-04" db="EMBL/GenBank/DDBJ databases">
        <authorList>
            <person name="Zhang X."/>
            <person name="Yuan J."/>
            <person name="Li F."/>
            <person name="Xiang J."/>
        </authorList>
    </citation>
    <scope>NUCLEOTIDE SEQUENCE [LARGE SCALE GENOMIC DNA]</scope>
    <source>
        <tissue evidence="2">Muscle</tissue>
    </source>
</reference>
<feature type="region of interest" description="Disordered" evidence="1">
    <location>
        <begin position="155"/>
        <end position="188"/>
    </location>
</feature>
<feature type="region of interest" description="Disordered" evidence="1">
    <location>
        <begin position="1"/>
        <end position="20"/>
    </location>
</feature>
<dbReference type="Proteomes" id="UP000283509">
    <property type="component" value="Unassembled WGS sequence"/>
</dbReference>
<accession>A0A423U4V6</accession>
<feature type="compositionally biased region" description="Basic and acidic residues" evidence="1">
    <location>
        <begin position="334"/>
        <end position="346"/>
    </location>
</feature>
<evidence type="ECO:0000256" key="1">
    <source>
        <dbReference type="SAM" id="MobiDB-lite"/>
    </source>
</evidence>
<sequence>MPTSLSIDLDVPRPHRSAKKQLGRRLIGVIHTQLSLKGLPVLRPPPYYTPLPSPAQPPASPTSTSPNSSIPSPTLLLHYSLTSSFTLCFLRIPSFPPAGGRSTSRGRLPTPRLHGDDFPAADKEAMFYLISASFSRDAGVNGVSVQPFLCGAASVGVSGPRSRRQRQTERDRSGEKSLRPPSFLPCPPPPTFVPPCRAHLRPPSSLPAVPTSAHLRPSLPCPPPPTFVPPCRAHLRPLRSPCHAHFTHLRPLRSPCRAHHRPSLPCPPPLTTAILPYPPSVLLLQALLSSLFPWFCSPKFERAALFTKDARGEPVFQRFDALRPRLSAKGPNTRRGDSTRAERARSLGDNSGPRNYQAPPPPPTPSTEVLPRRLAPLRSPKALQKGRRTPPYMGAPYIPGRFGLGLLTLEYRRRGYANQ</sequence>
<dbReference type="AlphaFoldDB" id="A0A423U4V6"/>
<feature type="compositionally biased region" description="Low complexity" evidence="1">
    <location>
        <begin position="61"/>
        <end position="70"/>
    </location>
</feature>
<dbReference type="EMBL" id="QCYY01000639">
    <property type="protein sequence ID" value="ROT83738.1"/>
    <property type="molecule type" value="Genomic_DNA"/>
</dbReference>
<feature type="compositionally biased region" description="Basic and acidic residues" evidence="1">
    <location>
        <begin position="166"/>
        <end position="178"/>
    </location>
</feature>
<comment type="caution">
    <text evidence="2">The sequence shown here is derived from an EMBL/GenBank/DDBJ whole genome shotgun (WGS) entry which is preliminary data.</text>
</comment>
<feature type="region of interest" description="Disordered" evidence="1">
    <location>
        <begin position="322"/>
        <end position="394"/>
    </location>
</feature>
<reference evidence="2 3" key="2">
    <citation type="submission" date="2019-01" db="EMBL/GenBank/DDBJ databases">
        <title>The decoding of complex shrimp genome reveals the adaptation for benthos swimmer, frequently molting mechanism and breeding impact on genome.</title>
        <authorList>
            <person name="Sun Y."/>
            <person name="Gao Y."/>
            <person name="Yu Y."/>
        </authorList>
    </citation>
    <scope>NUCLEOTIDE SEQUENCE [LARGE SCALE GENOMIC DNA]</scope>
    <source>
        <tissue evidence="2">Muscle</tissue>
    </source>
</reference>
<proteinExistence type="predicted"/>
<feature type="compositionally biased region" description="Pro residues" evidence="1">
    <location>
        <begin position="47"/>
        <end position="60"/>
    </location>
</feature>
<feature type="region of interest" description="Disordered" evidence="1">
    <location>
        <begin position="47"/>
        <end position="70"/>
    </location>
</feature>
<evidence type="ECO:0000313" key="3">
    <source>
        <dbReference type="Proteomes" id="UP000283509"/>
    </source>
</evidence>
<name>A0A423U4V6_PENVA</name>